<evidence type="ECO:0000313" key="2">
    <source>
        <dbReference type="EMBL" id="OWY29452.1"/>
    </source>
</evidence>
<accession>A0A246WSS4</accession>
<comment type="caution">
    <text evidence="2">The sequence shown here is derived from an EMBL/GenBank/DDBJ whole genome shotgun (WGS) entry which is preliminary data.</text>
</comment>
<dbReference type="PANTHER" id="PTHR22617">
    <property type="entry name" value="CHEMOTAXIS SENSOR HISTIDINE KINASE-RELATED"/>
    <property type="match status" value="1"/>
</dbReference>
<dbReference type="PANTHER" id="PTHR22617:SF41">
    <property type="entry name" value="CHEMOTAXIS SIGNAL TRANSDUCTION SYSTEM ADAPTOR PROTEIN CHEW"/>
    <property type="match status" value="1"/>
</dbReference>
<dbReference type="Gene3D" id="2.30.30.40">
    <property type="entry name" value="SH3 Domains"/>
    <property type="match status" value="1"/>
</dbReference>
<dbReference type="RefSeq" id="WP_088751135.1">
    <property type="nucleotide sequence ID" value="NZ_NJGU01000005.1"/>
</dbReference>
<dbReference type="EMBL" id="NJGU01000005">
    <property type="protein sequence ID" value="OWY29452.1"/>
    <property type="molecule type" value="Genomic_DNA"/>
</dbReference>
<proteinExistence type="predicted"/>
<dbReference type="GO" id="GO:0006935">
    <property type="term" value="P:chemotaxis"/>
    <property type="evidence" value="ECO:0007669"/>
    <property type="project" value="InterPro"/>
</dbReference>
<sequence length="197" mass="21651">MPSVSLNGETFRKRQQEEAVESRQFLTFLVGTESFAMPIGSIREIIEFGGLTEVPLMPSFLRGVINLRGSVVPVIDLSVRFGRAPTVIAKRTCIIIMELQQDDQQLLLGVMVDAVSAVLSLETDRIEPRPSFGAGIRADFIEGMININERFVVVLDVPRVLSVDELASLLGISSDGVLAGEDREERALRAHAEGRED</sequence>
<feature type="domain" description="CheW-like" evidence="1">
    <location>
        <begin position="22"/>
        <end position="166"/>
    </location>
</feature>
<reference evidence="2 3" key="1">
    <citation type="submission" date="2017-06" db="EMBL/GenBank/DDBJ databases">
        <title>Herbaspirillum phytohormonus sp. nov., isolated from the root nodule of Robinia pseudoacacia in lead-zinc mine.</title>
        <authorList>
            <person name="Fan M."/>
            <person name="Lin Y."/>
        </authorList>
    </citation>
    <scope>NUCLEOTIDE SEQUENCE [LARGE SCALE GENOMIC DNA]</scope>
    <source>
        <strain evidence="2 3">HZ10</strain>
    </source>
</reference>
<dbReference type="GO" id="GO:0007165">
    <property type="term" value="P:signal transduction"/>
    <property type="evidence" value="ECO:0007669"/>
    <property type="project" value="InterPro"/>
</dbReference>
<dbReference type="Gene3D" id="2.40.50.180">
    <property type="entry name" value="CheA-289, Domain 4"/>
    <property type="match status" value="1"/>
</dbReference>
<dbReference type="SUPFAM" id="SSF50341">
    <property type="entry name" value="CheW-like"/>
    <property type="match status" value="1"/>
</dbReference>
<dbReference type="GO" id="GO:0005829">
    <property type="term" value="C:cytosol"/>
    <property type="evidence" value="ECO:0007669"/>
    <property type="project" value="TreeGrafter"/>
</dbReference>
<organism evidence="2 3">
    <name type="scientific">Herbaspirillum robiniae</name>
    <dbReference type="NCBI Taxonomy" id="2014887"/>
    <lineage>
        <taxon>Bacteria</taxon>
        <taxon>Pseudomonadati</taxon>
        <taxon>Pseudomonadota</taxon>
        <taxon>Betaproteobacteria</taxon>
        <taxon>Burkholderiales</taxon>
        <taxon>Oxalobacteraceae</taxon>
        <taxon>Herbaspirillum</taxon>
    </lineage>
</organism>
<evidence type="ECO:0000313" key="3">
    <source>
        <dbReference type="Proteomes" id="UP000197596"/>
    </source>
</evidence>
<dbReference type="PROSITE" id="PS50851">
    <property type="entry name" value="CHEW"/>
    <property type="match status" value="1"/>
</dbReference>
<dbReference type="InterPro" id="IPR039315">
    <property type="entry name" value="CheW"/>
</dbReference>
<dbReference type="Pfam" id="PF01584">
    <property type="entry name" value="CheW"/>
    <property type="match status" value="1"/>
</dbReference>
<dbReference type="InterPro" id="IPR002545">
    <property type="entry name" value="CheW-lke_dom"/>
</dbReference>
<name>A0A246WSS4_9BURK</name>
<protein>
    <submittedName>
        <fullName evidence="2">Chemotaxis protein CheW</fullName>
    </submittedName>
</protein>
<gene>
    <name evidence="2" type="ORF">CEJ42_11480</name>
</gene>
<dbReference type="InterPro" id="IPR036061">
    <property type="entry name" value="CheW-like_dom_sf"/>
</dbReference>
<dbReference type="Proteomes" id="UP000197596">
    <property type="component" value="Unassembled WGS sequence"/>
</dbReference>
<dbReference type="SMART" id="SM00260">
    <property type="entry name" value="CheW"/>
    <property type="match status" value="1"/>
</dbReference>
<evidence type="ECO:0000259" key="1">
    <source>
        <dbReference type="PROSITE" id="PS50851"/>
    </source>
</evidence>
<dbReference type="AlphaFoldDB" id="A0A246WSS4"/>